<feature type="transmembrane region" description="Helical" evidence="14">
    <location>
        <begin position="72"/>
        <end position="96"/>
    </location>
</feature>
<evidence type="ECO:0000313" key="16">
    <source>
        <dbReference type="EMBL" id="KAF0291833.1"/>
    </source>
</evidence>
<keyword evidence="8" id="KW-1015">Disulfide bond</keyword>
<evidence type="ECO:0000256" key="3">
    <source>
        <dbReference type="ARBA" id="ARBA00022475"/>
    </source>
</evidence>
<comment type="subcellular location">
    <subcellularLocation>
        <location evidence="1">Cell membrane</location>
        <topology evidence="1">Multi-pass membrane protein</topology>
    </subcellularLocation>
</comment>
<evidence type="ECO:0000256" key="4">
    <source>
        <dbReference type="ARBA" id="ARBA00022692"/>
    </source>
</evidence>
<dbReference type="GO" id="GO:0042277">
    <property type="term" value="F:peptide binding"/>
    <property type="evidence" value="ECO:0007669"/>
    <property type="project" value="TreeGrafter"/>
</dbReference>
<sequence length="397" mass="44714">MMDNSSLENCTALQLLDNDTISCGPPPPPVSYALIFNAVIYSIVMVIGLGGNTLVIYVILRYSKMQTVTNFYIFNLAVADEIFLISIPFILTTMALGEWPFGMVMCKIYWTITSINQFTSSLFLTVMSADRYLAVCHPISSTRWRTPLVSKIVCLTAWTASSLMVVPLFMYAAEYEGQCNIFWPEKVGGFKGEKAFTLYTFTMSYLIPVILILVFYILVIDKLRHVGPKKRSKERRKSHRKVTRLVLTVITVYFFCYLPFWITQLSLMVSSESKVNHSHFLVCLILLAYALTYINSAVNPVLYAFLSDNFKKSFVKACQCARAPDVNNVLNVENSVFPRRSKQTGGGKSTDLHEMQERGMTHEPSTGVTVMTPRSTARSSHVDSTNGHLTLKVPIKV</sequence>
<dbReference type="GO" id="GO:0005886">
    <property type="term" value="C:plasma membrane"/>
    <property type="evidence" value="ECO:0007669"/>
    <property type="project" value="UniProtKB-SubCell"/>
</dbReference>
<feature type="transmembrane region" description="Helical" evidence="14">
    <location>
        <begin position="278"/>
        <end position="306"/>
    </location>
</feature>
<keyword evidence="4 12" id="KW-0812">Transmembrane</keyword>
<dbReference type="PANTHER" id="PTHR24229">
    <property type="entry name" value="NEUROPEPTIDES RECEPTOR"/>
    <property type="match status" value="1"/>
</dbReference>
<feature type="transmembrane region" description="Helical" evidence="14">
    <location>
        <begin position="108"/>
        <end position="127"/>
    </location>
</feature>
<dbReference type="OrthoDB" id="6076970at2759"/>
<evidence type="ECO:0000256" key="14">
    <source>
        <dbReference type="SAM" id="Phobius"/>
    </source>
</evidence>
<feature type="compositionally biased region" description="Polar residues" evidence="13">
    <location>
        <begin position="363"/>
        <end position="385"/>
    </location>
</feature>
<feature type="transmembrane region" description="Helical" evidence="14">
    <location>
        <begin position="196"/>
        <end position="221"/>
    </location>
</feature>
<keyword evidence="6 12" id="KW-0297">G-protein coupled receptor</keyword>
<feature type="domain" description="G-protein coupled receptors family 1 profile" evidence="15">
    <location>
        <begin position="51"/>
        <end position="303"/>
    </location>
</feature>
<protein>
    <submittedName>
        <fullName evidence="16">Somatostatin receptor type 5</fullName>
    </submittedName>
</protein>
<dbReference type="Gene3D" id="1.20.1070.10">
    <property type="entry name" value="Rhodopsin 7-helix transmembrane proteins"/>
    <property type="match status" value="1"/>
</dbReference>
<dbReference type="SMART" id="SM01381">
    <property type="entry name" value="7TM_GPCR_Srsx"/>
    <property type="match status" value="1"/>
</dbReference>
<dbReference type="GO" id="GO:0043005">
    <property type="term" value="C:neuron projection"/>
    <property type="evidence" value="ECO:0007669"/>
    <property type="project" value="TreeGrafter"/>
</dbReference>
<reference evidence="16 17" key="1">
    <citation type="submission" date="2019-07" db="EMBL/GenBank/DDBJ databases">
        <title>Draft genome assembly of a fouling barnacle, Amphibalanus amphitrite (Darwin, 1854): The first reference genome for Thecostraca.</title>
        <authorList>
            <person name="Kim W."/>
        </authorList>
    </citation>
    <scope>NUCLEOTIDE SEQUENCE [LARGE SCALE GENOMIC DNA]</scope>
    <source>
        <strain evidence="16">SNU_AA5</strain>
        <tissue evidence="16">Soma without cirri and trophi</tissue>
    </source>
</reference>
<name>A0A6A4VDX9_AMPAM</name>
<evidence type="ECO:0000256" key="6">
    <source>
        <dbReference type="ARBA" id="ARBA00023040"/>
    </source>
</evidence>
<gene>
    <name evidence="16" type="primary">SSTR5_1</name>
    <name evidence="16" type="ORF">FJT64_001087</name>
</gene>
<dbReference type="GO" id="GO:0004994">
    <property type="term" value="F:somatostatin receptor activity"/>
    <property type="evidence" value="ECO:0007669"/>
    <property type="project" value="InterPro"/>
</dbReference>
<organism evidence="16 17">
    <name type="scientific">Amphibalanus amphitrite</name>
    <name type="common">Striped barnacle</name>
    <name type="synonym">Balanus amphitrite</name>
    <dbReference type="NCBI Taxonomy" id="1232801"/>
    <lineage>
        <taxon>Eukaryota</taxon>
        <taxon>Metazoa</taxon>
        <taxon>Ecdysozoa</taxon>
        <taxon>Arthropoda</taxon>
        <taxon>Crustacea</taxon>
        <taxon>Multicrustacea</taxon>
        <taxon>Cirripedia</taxon>
        <taxon>Thoracica</taxon>
        <taxon>Thoracicalcarea</taxon>
        <taxon>Balanomorpha</taxon>
        <taxon>Balanoidea</taxon>
        <taxon>Balanidae</taxon>
        <taxon>Amphibalaninae</taxon>
        <taxon>Amphibalanus</taxon>
    </lineage>
</organism>
<evidence type="ECO:0000256" key="8">
    <source>
        <dbReference type="ARBA" id="ARBA00023157"/>
    </source>
</evidence>
<keyword evidence="11 12" id="KW-0807">Transducer</keyword>
<evidence type="ECO:0000256" key="10">
    <source>
        <dbReference type="ARBA" id="ARBA00023180"/>
    </source>
</evidence>
<keyword evidence="7 14" id="KW-0472">Membrane</keyword>
<dbReference type="InterPro" id="IPR000586">
    <property type="entry name" value="Somatstn_rcpt"/>
</dbReference>
<accession>A0A6A4VDX9</accession>
<comment type="similarity">
    <text evidence="2 12">Belongs to the G-protein coupled receptor 1 family.</text>
</comment>
<feature type="region of interest" description="Disordered" evidence="13">
    <location>
        <begin position="356"/>
        <end position="385"/>
    </location>
</feature>
<feature type="transmembrane region" description="Helical" evidence="14">
    <location>
        <begin position="34"/>
        <end position="60"/>
    </location>
</feature>
<evidence type="ECO:0000256" key="12">
    <source>
        <dbReference type="RuleBase" id="RU000688"/>
    </source>
</evidence>
<evidence type="ECO:0000256" key="9">
    <source>
        <dbReference type="ARBA" id="ARBA00023170"/>
    </source>
</evidence>
<feature type="transmembrane region" description="Helical" evidence="14">
    <location>
        <begin position="242"/>
        <end position="262"/>
    </location>
</feature>
<evidence type="ECO:0000256" key="2">
    <source>
        <dbReference type="ARBA" id="ARBA00010663"/>
    </source>
</evidence>
<dbReference type="PANTHER" id="PTHR24229:SF40">
    <property type="entry name" value="ALLATOSTATIN C RECEPTOR 1-RELATED"/>
    <property type="match status" value="1"/>
</dbReference>
<dbReference type="Proteomes" id="UP000440578">
    <property type="component" value="Unassembled WGS sequence"/>
</dbReference>
<evidence type="ECO:0000259" key="15">
    <source>
        <dbReference type="PROSITE" id="PS50262"/>
    </source>
</evidence>
<comment type="caution">
    <text evidence="16">The sequence shown here is derived from an EMBL/GenBank/DDBJ whole genome shotgun (WGS) entry which is preliminary data.</text>
</comment>
<keyword evidence="5 14" id="KW-1133">Transmembrane helix</keyword>
<evidence type="ECO:0000256" key="13">
    <source>
        <dbReference type="SAM" id="MobiDB-lite"/>
    </source>
</evidence>
<dbReference type="AlphaFoldDB" id="A0A6A4VDX9"/>
<feature type="transmembrane region" description="Helical" evidence="14">
    <location>
        <begin position="148"/>
        <end position="173"/>
    </location>
</feature>
<keyword evidence="17" id="KW-1185">Reference proteome</keyword>
<evidence type="ECO:0000256" key="1">
    <source>
        <dbReference type="ARBA" id="ARBA00004651"/>
    </source>
</evidence>
<dbReference type="InterPro" id="IPR000276">
    <property type="entry name" value="GPCR_Rhodpsn"/>
</dbReference>
<keyword evidence="3" id="KW-1003">Cell membrane</keyword>
<dbReference type="EMBL" id="VIIS01001853">
    <property type="protein sequence ID" value="KAF0291833.1"/>
    <property type="molecule type" value="Genomic_DNA"/>
</dbReference>
<dbReference type="PRINTS" id="PR00237">
    <property type="entry name" value="GPCRRHODOPSN"/>
</dbReference>
<evidence type="ECO:0000313" key="17">
    <source>
        <dbReference type="Proteomes" id="UP000440578"/>
    </source>
</evidence>
<evidence type="ECO:0000256" key="5">
    <source>
        <dbReference type="ARBA" id="ARBA00022989"/>
    </source>
</evidence>
<evidence type="ECO:0000256" key="7">
    <source>
        <dbReference type="ARBA" id="ARBA00023136"/>
    </source>
</evidence>
<proteinExistence type="inferred from homology"/>
<dbReference type="Pfam" id="PF00001">
    <property type="entry name" value="7tm_1"/>
    <property type="match status" value="1"/>
</dbReference>
<dbReference type="SUPFAM" id="SSF81321">
    <property type="entry name" value="Family A G protein-coupled receptor-like"/>
    <property type="match status" value="1"/>
</dbReference>
<dbReference type="PROSITE" id="PS50262">
    <property type="entry name" value="G_PROTEIN_RECEP_F1_2"/>
    <property type="match status" value="1"/>
</dbReference>
<evidence type="ECO:0000256" key="11">
    <source>
        <dbReference type="ARBA" id="ARBA00023224"/>
    </source>
</evidence>
<keyword evidence="9 12" id="KW-0675">Receptor</keyword>
<keyword evidence="10" id="KW-0325">Glycoprotein</keyword>
<dbReference type="PROSITE" id="PS00237">
    <property type="entry name" value="G_PROTEIN_RECEP_F1_1"/>
    <property type="match status" value="1"/>
</dbReference>
<dbReference type="InterPro" id="IPR017452">
    <property type="entry name" value="GPCR_Rhodpsn_7TM"/>
</dbReference>
<dbReference type="PRINTS" id="PR00246">
    <property type="entry name" value="SOMATOSTATNR"/>
</dbReference>